<reference evidence="12 13" key="1">
    <citation type="submission" date="2018-12" db="EMBL/GenBank/DDBJ databases">
        <title>Lysinibacillus antri sp. nov., isolated from a cave soil.</title>
        <authorList>
            <person name="Narsing Rao M.P."/>
            <person name="Zhang H."/>
            <person name="Dong Z.-Y."/>
            <person name="Niu X.-K."/>
            <person name="Zhang K."/>
            <person name="Fang B.-Z."/>
            <person name="Kang Y.-Q."/>
            <person name="Xiao M."/>
            <person name="Li W.-J."/>
        </authorList>
    </citation>
    <scope>NUCLEOTIDE SEQUENCE [LARGE SCALE GENOMIC DNA]</scope>
    <source>
        <strain evidence="12 13">SYSU K30002</strain>
    </source>
</reference>
<dbReference type="GO" id="GO:0005737">
    <property type="term" value="C:cytoplasm"/>
    <property type="evidence" value="ECO:0007669"/>
    <property type="project" value="UniProtKB-SubCell"/>
</dbReference>
<evidence type="ECO:0000256" key="3">
    <source>
        <dbReference type="ARBA" id="ARBA00010088"/>
    </source>
</evidence>
<dbReference type="GO" id="GO:0004177">
    <property type="term" value="F:aminopeptidase activity"/>
    <property type="evidence" value="ECO:0007669"/>
    <property type="project" value="UniProtKB-KW"/>
</dbReference>
<dbReference type="Proteomes" id="UP000287910">
    <property type="component" value="Unassembled WGS sequence"/>
</dbReference>
<comment type="subcellular location">
    <subcellularLocation>
        <location evidence="2">Cytoplasm</location>
    </subcellularLocation>
</comment>
<keyword evidence="10" id="KW-1133">Transmembrane helix</keyword>
<proteinExistence type="inferred from homology"/>
<dbReference type="EMBL" id="RYYR01000004">
    <property type="protein sequence ID" value="RUL55624.1"/>
    <property type="molecule type" value="Genomic_DNA"/>
</dbReference>
<dbReference type="PANTHER" id="PTHR43722:SF1">
    <property type="entry name" value="PROLINE IMINOPEPTIDASE"/>
    <property type="match status" value="1"/>
</dbReference>
<name>A0A432LGZ0_9BACI</name>
<evidence type="ECO:0000259" key="11">
    <source>
        <dbReference type="Pfam" id="PF00561"/>
    </source>
</evidence>
<comment type="similarity">
    <text evidence="3">Belongs to the peptidase S33 family.</text>
</comment>
<keyword evidence="10" id="KW-0472">Membrane</keyword>
<feature type="transmembrane region" description="Helical" evidence="10">
    <location>
        <begin position="7"/>
        <end position="28"/>
    </location>
</feature>
<dbReference type="Gene3D" id="3.40.50.1820">
    <property type="entry name" value="alpha/beta hydrolase"/>
    <property type="match status" value="1"/>
</dbReference>
<keyword evidence="7" id="KW-0645">Protease</keyword>
<accession>A0A432LGZ0</accession>
<keyword evidence="10" id="KW-0812">Transmembrane</keyword>
<dbReference type="EC" id="3.4.11.5" evidence="4"/>
<dbReference type="RefSeq" id="WP_126657864.1">
    <property type="nucleotide sequence ID" value="NZ_RYYR01000004.1"/>
</dbReference>
<gene>
    <name evidence="12" type="ORF">EK386_04690</name>
</gene>
<keyword evidence="8 12" id="KW-0378">Hydrolase</keyword>
<dbReference type="InterPro" id="IPR000073">
    <property type="entry name" value="AB_hydrolase_1"/>
</dbReference>
<evidence type="ECO:0000256" key="9">
    <source>
        <dbReference type="ARBA" id="ARBA00029605"/>
    </source>
</evidence>
<evidence type="ECO:0000256" key="6">
    <source>
        <dbReference type="ARBA" id="ARBA00022490"/>
    </source>
</evidence>
<dbReference type="AlphaFoldDB" id="A0A432LGZ0"/>
<evidence type="ECO:0000256" key="7">
    <source>
        <dbReference type="ARBA" id="ARBA00022670"/>
    </source>
</evidence>
<evidence type="ECO:0000256" key="4">
    <source>
        <dbReference type="ARBA" id="ARBA00012568"/>
    </source>
</evidence>
<keyword evidence="6" id="KW-0963">Cytoplasm</keyword>
<dbReference type="InterPro" id="IPR029058">
    <property type="entry name" value="AB_hydrolase_fold"/>
</dbReference>
<comment type="catalytic activity">
    <reaction evidence="1">
        <text>Release of N-terminal proline from a peptide.</text>
        <dbReference type="EC" id="3.4.11.5"/>
    </reaction>
</comment>
<dbReference type="PANTHER" id="PTHR43722">
    <property type="entry name" value="PROLINE IMINOPEPTIDASE"/>
    <property type="match status" value="1"/>
</dbReference>
<evidence type="ECO:0000256" key="8">
    <source>
        <dbReference type="ARBA" id="ARBA00022801"/>
    </source>
</evidence>
<evidence type="ECO:0000256" key="2">
    <source>
        <dbReference type="ARBA" id="ARBA00004496"/>
    </source>
</evidence>
<keyword evidence="13" id="KW-1185">Reference proteome</keyword>
<comment type="caution">
    <text evidence="12">The sequence shown here is derived from an EMBL/GenBank/DDBJ whole genome shotgun (WGS) entry which is preliminary data.</text>
</comment>
<dbReference type="SUPFAM" id="SSF53474">
    <property type="entry name" value="alpha/beta-Hydrolases"/>
    <property type="match status" value="1"/>
</dbReference>
<dbReference type="PRINTS" id="PR00793">
    <property type="entry name" value="PROAMNOPTASE"/>
</dbReference>
<keyword evidence="5" id="KW-0031">Aminopeptidase</keyword>
<sequence length="367" mass="41370">MAKVKRITIIIVLVVIAIIVLLLTIRFVNQYLIKNEAKKLVANGGISELVELDVNGTKQFLLIEGKEKKKPILLFLHGGPGQPFPFGVSARGAFPQITEDFIAVYYDQRGSGKSYSKDIPLETMNINQFVQDTDVVVNFLLEKFKRDKVFIVGMSWGTIIGTKYSSVYPEKVDTYIGISQFIDNKETQKRANVWLTEIAQNQEEQKMLNDLNSLNAPPYTGKEDTLLSNYISKYGGDNYSDEKVKKANIFGLLKWSLISPDYTLVDLNKAMVSGASFSLKEAKDLQNEINQVNFSEEIHSLQMPVYIFQGVHDKVTNYELTKEFIDKLAAPAGKELIPLLESAHYPNDEDFKVIYSKLKEISANKGS</sequence>
<evidence type="ECO:0000313" key="13">
    <source>
        <dbReference type="Proteomes" id="UP000287910"/>
    </source>
</evidence>
<evidence type="ECO:0000256" key="1">
    <source>
        <dbReference type="ARBA" id="ARBA00001585"/>
    </source>
</evidence>
<organism evidence="12 13">
    <name type="scientific">Lysinibacillus antri</name>
    <dbReference type="NCBI Taxonomy" id="2498145"/>
    <lineage>
        <taxon>Bacteria</taxon>
        <taxon>Bacillati</taxon>
        <taxon>Bacillota</taxon>
        <taxon>Bacilli</taxon>
        <taxon>Bacillales</taxon>
        <taxon>Bacillaceae</taxon>
        <taxon>Lysinibacillus</taxon>
    </lineage>
</organism>
<protein>
    <recommendedName>
        <fullName evidence="4">prolyl aminopeptidase</fullName>
        <ecNumber evidence="4">3.4.11.5</ecNumber>
    </recommendedName>
    <alternativeName>
        <fullName evidence="9">Prolyl aminopeptidase</fullName>
    </alternativeName>
</protein>
<evidence type="ECO:0000256" key="5">
    <source>
        <dbReference type="ARBA" id="ARBA00022438"/>
    </source>
</evidence>
<evidence type="ECO:0000313" key="12">
    <source>
        <dbReference type="EMBL" id="RUL55624.1"/>
    </source>
</evidence>
<evidence type="ECO:0000256" key="10">
    <source>
        <dbReference type="SAM" id="Phobius"/>
    </source>
</evidence>
<dbReference type="InterPro" id="IPR005944">
    <property type="entry name" value="Pro_iminopeptidase"/>
</dbReference>
<feature type="domain" description="AB hydrolase-1" evidence="11">
    <location>
        <begin position="71"/>
        <end position="347"/>
    </location>
</feature>
<dbReference type="InterPro" id="IPR002410">
    <property type="entry name" value="Peptidase_S33"/>
</dbReference>
<dbReference type="Pfam" id="PF00561">
    <property type="entry name" value="Abhydrolase_1"/>
    <property type="match status" value="1"/>
</dbReference>
<dbReference type="GO" id="GO:0006508">
    <property type="term" value="P:proteolysis"/>
    <property type="evidence" value="ECO:0007669"/>
    <property type="project" value="UniProtKB-KW"/>
</dbReference>